<gene>
    <name evidence="1" type="primary">NSP1</name>
</gene>
<proteinExistence type="predicted"/>
<accession>A0A3G1RPF4</accession>
<organism evidence="1">
    <name type="scientific">Ruddy turnstone rotavirus</name>
    <dbReference type="NCBI Taxonomy" id="2212774"/>
    <lineage>
        <taxon>Viruses</taxon>
        <taxon>Riboviria</taxon>
        <taxon>Orthornavirae</taxon>
        <taxon>Duplornaviricota</taxon>
        <taxon>Resentoviricetes</taxon>
        <taxon>Reovirales</taxon>
        <taxon>Sedoreoviridae</taxon>
        <taxon>Rotavirus</taxon>
    </lineage>
</organism>
<reference evidence="1" key="1">
    <citation type="journal article" date="2018" name="Mol. Ecol.">
        <title>Virus-virus interactions and host ecology are associated with RNA virome structure in wild birds.</title>
        <authorList>
            <person name="Wille M."/>
            <person name="Eden J.S."/>
            <person name="Shi M."/>
            <person name="Klaassen M."/>
            <person name="Hurt A.C."/>
            <person name="Holmes E.C."/>
        </authorList>
    </citation>
    <scope>NUCLEOTIDE SEQUENCE</scope>
    <source>
        <strain evidence="1">MW05</strain>
    </source>
</reference>
<protein>
    <submittedName>
        <fullName evidence="1">Non-structural protein 1</fullName>
    </submittedName>
</protein>
<name>A0A3G1RPF4_9REOV</name>
<sequence>MFSILRKETLCRPKDVCSSKDFNAWVINKPTKVFDMTGIYMEDEIGHRTFFGEKCILGDLCTNLTEHFCGALHLPNQNKDKLTAKPGHGSITNILVPCGVKSFQIMEHQVTCNSFRRCICGNSVATDIRSTMEATFITYCQHDHLEVMLDGFDQEVCPSCNVPKRYVRSMNGFAKQVVCKLPMCINCMFYKDTVRCLVKAGTSINDKKYKSFREKFHDYSREKNDGIRSLRTLNNPNIAFMINNVELSDDYVPSYQNIIASRKLYNQITVFRSGYSINNDLWYLTIKKSYGTTTFFNKKPDELRKELREYLDKTF</sequence>
<dbReference type="EMBL" id="MH453867">
    <property type="protein sequence ID" value="AXF38735.1"/>
    <property type="molecule type" value="Genomic_RNA"/>
</dbReference>
<evidence type="ECO:0000313" key="1">
    <source>
        <dbReference type="EMBL" id="AXF38735.1"/>
    </source>
</evidence>